<dbReference type="EMBL" id="SHKL01000001">
    <property type="protein sequence ID" value="RZT87433.1"/>
    <property type="molecule type" value="Genomic_DNA"/>
</dbReference>
<sequence length="42" mass="4692">MVWSAALWLPALCACLIPTAVVLAVRDAVNKRRTEQARVREL</sequence>
<organism evidence="1 2">
    <name type="scientific">Pseudonocardia sediminis</name>
    <dbReference type="NCBI Taxonomy" id="1397368"/>
    <lineage>
        <taxon>Bacteria</taxon>
        <taxon>Bacillati</taxon>
        <taxon>Actinomycetota</taxon>
        <taxon>Actinomycetes</taxon>
        <taxon>Pseudonocardiales</taxon>
        <taxon>Pseudonocardiaceae</taxon>
        <taxon>Pseudonocardia</taxon>
    </lineage>
</organism>
<name>A0A4Q7V3Z7_PSEST</name>
<keyword evidence="2" id="KW-1185">Reference proteome</keyword>
<proteinExistence type="predicted"/>
<evidence type="ECO:0000313" key="1">
    <source>
        <dbReference type="EMBL" id="RZT87433.1"/>
    </source>
</evidence>
<protein>
    <submittedName>
        <fullName evidence="1">Uncharacterized protein</fullName>
    </submittedName>
</protein>
<reference evidence="1 2" key="1">
    <citation type="submission" date="2019-02" db="EMBL/GenBank/DDBJ databases">
        <title>Sequencing the genomes of 1000 actinobacteria strains.</title>
        <authorList>
            <person name="Klenk H.-P."/>
        </authorList>
    </citation>
    <scope>NUCLEOTIDE SEQUENCE [LARGE SCALE GENOMIC DNA]</scope>
    <source>
        <strain evidence="1 2">DSM 45779</strain>
    </source>
</reference>
<accession>A0A4Q7V3Z7</accession>
<evidence type="ECO:0000313" key="2">
    <source>
        <dbReference type="Proteomes" id="UP000291591"/>
    </source>
</evidence>
<dbReference type="AlphaFoldDB" id="A0A4Q7V3Z7"/>
<comment type="caution">
    <text evidence="1">The sequence shown here is derived from an EMBL/GenBank/DDBJ whole genome shotgun (WGS) entry which is preliminary data.</text>
</comment>
<dbReference type="Proteomes" id="UP000291591">
    <property type="component" value="Unassembled WGS sequence"/>
</dbReference>
<gene>
    <name evidence="1" type="ORF">EV383_4357</name>
</gene>